<evidence type="ECO:0000313" key="3">
    <source>
        <dbReference type="Proteomes" id="UP001499986"/>
    </source>
</evidence>
<name>A0ABP5W5J5_9ACTN</name>
<protein>
    <recommendedName>
        <fullName evidence="1">ANTAR domain-containing protein</fullName>
    </recommendedName>
</protein>
<organism evidence="2 3">
    <name type="scientific">Streptomyces coeruleofuscus</name>
    <dbReference type="NCBI Taxonomy" id="66879"/>
    <lineage>
        <taxon>Bacteria</taxon>
        <taxon>Bacillati</taxon>
        <taxon>Actinomycetota</taxon>
        <taxon>Actinomycetes</taxon>
        <taxon>Kitasatosporales</taxon>
        <taxon>Streptomycetaceae</taxon>
        <taxon>Streptomyces</taxon>
    </lineage>
</organism>
<proteinExistence type="predicted"/>
<evidence type="ECO:0000259" key="1">
    <source>
        <dbReference type="Pfam" id="PF03861"/>
    </source>
</evidence>
<dbReference type="EMBL" id="BAAASE010000010">
    <property type="protein sequence ID" value="GAA2417770.1"/>
    <property type="molecule type" value="Genomic_DNA"/>
</dbReference>
<dbReference type="Pfam" id="PF03861">
    <property type="entry name" value="ANTAR"/>
    <property type="match status" value="1"/>
</dbReference>
<evidence type="ECO:0000313" key="2">
    <source>
        <dbReference type="EMBL" id="GAA2417770.1"/>
    </source>
</evidence>
<feature type="domain" description="ANTAR" evidence="1">
    <location>
        <begin position="6"/>
        <end position="48"/>
    </location>
</feature>
<reference evidence="3" key="1">
    <citation type="journal article" date="2019" name="Int. J. Syst. Evol. Microbiol.">
        <title>The Global Catalogue of Microorganisms (GCM) 10K type strain sequencing project: providing services to taxonomists for standard genome sequencing and annotation.</title>
        <authorList>
            <consortium name="The Broad Institute Genomics Platform"/>
            <consortium name="The Broad Institute Genome Sequencing Center for Infectious Disease"/>
            <person name="Wu L."/>
            <person name="Ma J."/>
        </authorList>
    </citation>
    <scope>NUCLEOTIDE SEQUENCE [LARGE SCALE GENOMIC DNA]</scope>
    <source>
        <strain evidence="3">JCM 4358</strain>
    </source>
</reference>
<dbReference type="InterPro" id="IPR036388">
    <property type="entry name" value="WH-like_DNA-bd_sf"/>
</dbReference>
<accession>A0ABP5W5J5</accession>
<sequence length="62" mass="6699">MQRENAQLRHAVDSHATVDQAIGVLTAIHQLVPVAGFGVLREVSQHTNGSWTRPCSGVHASR</sequence>
<dbReference type="Gene3D" id="1.10.10.10">
    <property type="entry name" value="Winged helix-like DNA-binding domain superfamily/Winged helix DNA-binding domain"/>
    <property type="match status" value="1"/>
</dbReference>
<comment type="caution">
    <text evidence="2">The sequence shown here is derived from an EMBL/GenBank/DDBJ whole genome shotgun (WGS) entry which is preliminary data.</text>
</comment>
<dbReference type="InterPro" id="IPR005561">
    <property type="entry name" value="ANTAR"/>
</dbReference>
<dbReference type="Proteomes" id="UP001499986">
    <property type="component" value="Unassembled WGS sequence"/>
</dbReference>
<keyword evidence="3" id="KW-1185">Reference proteome</keyword>
<gene>
    <name evidence="2" type="ORF">GCM10010255_66330</name>
</gene>